<sequence>MECGNGYKFSLKQPFDESFATRDDVFESQPTDSNGQFSPQENWESLGGSEEGRISLSSSRRRRD</sequence>
<feature type="compositionally biased region" description="Polar residues" evidence="1">
    <location>
        <begin position="28"/>
        <end position="43"/>
    </location>
</feature>
<organism evidence="2 3">
    <name type="scientific">Populus alba x Populus x berolinensis</name>
    <dbReference type="NCBI Taxonomy" id="444605"/>
    <lineage>
        <taxon>Eukaryota</taxon>
        <taxon>Viridiplantae</taxon>
        <taxon>Streptophyta</taxon>
        <taxon>Embryophyta</taxon>
        <taxon>Tracheophyta</taxon>
        <taxon>Spermatophyta</taxon>
        <taxon>Magnoliopsida</taxon>
        <taxon>eudicotyledons</taxon>
        <taxon>Gunneridae</taxon>
        <taxon>Pentapetalae</taxon>
        <taxon>rosids</taxon>
        <taxon>fabids</taxon>
        <taxon>Malpighiales</taxon>
        <taxon>Salicaceae</taxon>
        <taxon>Saliceae</taxon>
        <taxon>Populus</taxon>
    </lineage>
</organism>
<proteinExistence type="predicted"/>
<evidence type="ECO:0000256" key="1">
    <source>
        <dbReference type="SAM" id="MobiDB-lite"/>
    </source>
</evidence>
<feature type="compositionally biased region" description="Low complexity" evidence="1">
    <location>
        <begin position="44"/>
        <end position="58"/>
    </location>
</feature>
<reference evidence="2" key="1">
    <citation type="journal article" date="2023" name="Mol. Ecol. Resour.">
        <title>Chromosome-level genome assembly of a triploid poplar Populus alba 'Berolinensis'.</title>
        <authorList>
            <person name="Chen S."/>
            <person name="Yu Y."/>
            <person name="Wang X."/>
            <person name="Wang S."/>
            <person name="Zhang T."/>
            <person name="Zhou Y."/>
            <person name="He R."/>
            <person name="Meng N."/>
            <person name="Wang Y."/>
            <person name="Liu W."/>
            <person name="Liu Z."/>
            <person name="Liu J."/>
            <person name="Guo Q."/>
            <person name="Huang H."/>
            <person name="Sederoff R.R."/>
            <person name="Wang G."/>
            <person name="Qu G."/>
            <person name="Chen S."/>
        </authorList>
    </citation>
    <scope>NUCLEOTIDE SEQUENCE</scope>
    <source>
        <strain evidence="2">SC-2020</strain>
    </source>
</reference>
<dbReference type="AlphaFoldDB" id="A0AAD6QCH5"/>
<dbReference type="EMBL" id="JAQIZT010000008">
    <property type="protein sequence ID" value="KAJ6987279.1"/>
    <property type="molecule type" value="Genomic_DNA"/>
</dbReference>
<feature type="region of interest" description="Disordered" evidence="1">
    <location>
        <begin position="20"/>
        <end position="64"/>
    </location>
</feature>
<gene>
    <name evidence="2" type="ORF">NC653_020504</name>
</gene>
<dbReference type="Proteomes" id="UP001164929">
    <property type="component" value="Chromosome 8"/>
</dbReference>
<keyword evidence="3" id="KW-1185">Reference proteome</keyword>
<evidence type="ECO:0000313" key="2">
    <source>
        <dbReference type="EMBL" id="KAJ6987279.1"/>
    </source>
</evidence>
<name>A0AAD6QCH5_9ROSI</name>
<protein>
    <submittedName>
        <fullName evidence="2">Uncharacterized protein</fullName>
    </submittedName>
</protein>
<evidence type="ECO:0000313" key="3">
    <source>
        <dbReference type="Proteomes" id="UP001164929"/>
    </source>
</evidence>
<accession>A0AAD6QCH5</accession>
<comment type="caution">
    <text evidence="2">The sequence shown here is derived from an EMBL/GenBank/DDBJ whole genome shotgun (WGS) entry which is preliminary data.</text>
</comment>